<proteinExistence type="predicted"/>
<organism evidence="1">
    <name type="scientific">Tanacetum cinerariifolium</name>
    <name type="common">Dalmatian daisy</name>
    <name type="synonym">Chrysanthemum cinerariifolium</name>
    <dbReference type="NCBI Taxonomy" id="118510"/>
    <lineage>
        <taxon>Eukaryota</taxon>
        <taxon>Viridiplantae</taxon>
        <taxon>Streptophyta</taxon>
        <taxon>Embryophyta</taxon>
        <taxon>Tracheophyta</taxon>
        <taxon>Spermatophyta</taxon>
        <taxon>Magnoliopsida</taxon>
        <taxon>eudicotyledons</taxon>
        <taxon>Gunneridae</taxon>
        <taxon>Pentapetalae</taxon>
        <taxon>asterids</taxon>
        <taxon>campanulids</taxon>
        <taxon>Asterales</taxon>
        <taxon>Asteraceae</taxon>
        <taxon>Asteroideae</taxon>
        <taxon>Anthemideae</taxon>
        <taxon>Anthemidinae</taxon>
        <taxon>Tanacetum</taxon>
    </lineage>
</organism>
<dbReference type="EMBL" id="BKCJ010328818">
    <property type="protein sequence ID" value="GEZ82620.1"/>
    <property type="molecule type" value="Genomic_DNA"/>
</dbReference>
<accession>A0A699IS75</accession>
<protein>
    <submittedName>
        <fullName evidence="1">Phospholipase-like protein</fullName>
    </submittedName>
</protein>
<feature type="non-terminal residue" evidence="1">
    <location>
        <position position="370"/>
    </location>
</feature>
<sequence length="370" mass="43812">MSSLSQFALACNSLVLKEVLPMMFKNDNEHDFNLVMDMHTKLNDLGMRIRQRAELILDVEQQGYSAEVFESVKLLKDLQETDNAKARDPEIIPKGLAWSRKQLFKRSDYSLLFDKGSPVNLDLTPTISKQQTVWYMAFRKFFMSYIPRTPPTTYTDLFDDYIKKLSASRKRGKIDIRDLSITRRCDTTIVEEIRLKDGVIAKLNSQVFELEAIIKVLGRERKGDYLIQKESRLKQEDEERCLLEEHKMMEALFLKTLQEEVQRRDEKQKMLNFYWRNTFDMAEKVRPLNSLNDQDMNIFLKDVTPWVEDLSRYNQATDRVHLSDAFDMFLGRQGPLRTRFPWCKDISVDRRFWESLVCLDHTKKGWIMDE</sequence>
<reference evidence="1" key="1">
    <citation type="journal article" date="2019" name="Sci. Rep.">
        <title>Draft genome of Tanacetum cinerariifolium, the natural source of mosquito coil.</title>
        <authorList>
            <person name="Yamashiro T."/>
            <person name="Shiraishi A."/>
            <person name="Satake H."/>
            <person name="Nakayama K."/>
        </authorList>
    </citation>
    <scope>NUCLEOTIDE SEQUENCE</scope>
</reference>
<dbReference type="AlphaFoldDB" id="A0A699IS75"/>
<comment type="caution">
    <text evidence="1">The sequence shown here is derived from an EMBL/GenBank/DDBJ whole genome shotgun (WGS) entry which is preliminary data.</text>
</comment>
<gene>
    <name evidence="1" type="ORF">Tci_554593</name>
</gene>
<evidence type="ECO:0000313" key="1">
    <source>
        <dbReference type="EMBL" id="GEZ82620.1"/>
    </source>
</evidence>
<name>A0A699IS75_TANCI</name>